<dbReference type="EMBL" id="ABLC01000019">
    <property type="protein sequence ID" value="EDT05137.1"/>
    <property type="molecule type" value="Genomic_DNA"/>
</dbReference>
<dbReference type="Pfam" id="PF11876">
    <property type="entry name" value="TsiV"/>
    <property type="match status" value="1"/>
</dbReference>
<dbReference type="Proteomes" id="UP000005463">
    <property type="component" value="Unassembled WGS sequence"/>
</dbReference>
<gene>
    <name evidence="1" type="ORF">BamIOP4010DRAFT_1350</name>
</gene>
<comment type="caution">
    <text evidence="1">The sequence shown here is derived from an EMBL/GenBank/DDBJ whole genome shotgun (WGS) entry which is preliminary data.</text>
</comment>
<dbReference type="InterPro" id="IPR021815">
    <property type="entry name" value="TsiV"/>
</dbReference>
<protein>
    <submittedName>
        <fullName evidence="1">Uncharacterized protein</fullName>
    </submittedName>
</protein>
<organism evidence="1 2">
    <name type="scientific">Burkholderia ambifaria IOP40-10</name>
    <dbReference type="NCBI Taxonomy" id="396596"/>
    <lineage>
        <taxon>Bacteria</taxon>
        <taxon>Pseudomonadati</taxon>
        <taxon>Pseudomonadota</taxon>
        <taxon>Betaproteobacteria</taxon>
        <taxon>Burkholderiales</taxon>
        <taxon>Burkholderiaceae</taxon>
        <taxon>Burkholderia</taxon>
        <taxon>Burkholderia cepacia complex</taxon>
    </lineage>
</organism>
<name>B1FBE1_9BURK</name>
<evidence type="ECO:0000313" key="1">
    <source>
        <dbReference type="EMBL" id="EDT05137.1"/>
    </source>
</evidence>
<reference evidence="1 2" key="1">
    <citation type="submission" date="2008-03" db="EMBL/GenBank/DDBJ databases">
        <title>Sequencing of the draft genome and assembly of Burkholderia ambifaria IOP40-10.</title>
        <authorList>
            <consortium name="US DOE Joint Genome Institute (JGI-PGF)"/>
            <person name="Copeland A."/>
            <person name="Lucas S."/>
            <person name="Lapidus A."/>
            <person name="Glavina del Rio T."/>
            <person name="Dalin E."/>
            <person name="Tice H."/>
            <person name="Bruce D."/>
            <person name="Goodwin L."/>
            <person name="Pitluck S."/>
            <person name="Larimer F."/>
            <person name="Land M.L."/>
            <person name="Hauser L."/>
            <person name="Tiedje J."/>
            <person name="Richardson P."/>
        </authorList>
    </citation>
    <scope>NUCLEOTIDE SEQUENCE [LARGE SCALE GENOMIC DNA]</scope>
    <source>
        <strain evidence="1 2">IOP40-10</strain>
    </source>
</reference>
<proteinExistence type="predicted"/>
<sequence>MSQNTKYALPLMKRFPGFDFIDGVDFTMEAEATHNRIKCVNWLTVLGDEIVAELGGDGPMRAALEPTCKIHEYPGGVVIQAGEYPQLGDATRGDIPEAYRMVARYTKPVRFEAYSSRLFRVPDNLDKKEETLRWIRRFD</sequence>
<dbReference type="PATRIC" id="fig|396596.7.peg.6571"/>
<evidence type="ECO:0000313" key="2">
    <source>
        <dbReference type="Proteomes" id="UP000005463"/>
    </source>
</evidence>
<accession>B1FBE1</accession>
<dbReference type="AlphaFoldDB" id="B1FBE1"/>